<dbReference type="EMBL" id="CAUJNA010003505">
    <property type="protein sequence ID" value="CAJ1403650.1"/>
    <property type="molecule type" value="Genomic_DNA"/>
</dbReference>
<gene>
    <name evidence="2" type="ORF">EVOR1521_LOCUS10532</name>
    <name evidence="3" type="ORF">EVOR1521_LOCUS26274</name>
    <name evidence="1" type="ORF">EVOR1521_LOCUS9463</name>
</gene>
<evidence type="ECO:0000313" key="3">
    <source>
        <dbReference type="EMBL" id="CAJ1403650.1"/>
    </source>
</evidence>
<comment type="caution">
    <text evidence="3">The sequence shown here is derived from an EMBL/GenBank/DDBJ whole genome shotgun (WGS) entry which is preliminary data.</text>
</comment>
<protein>
    <submittedName>
        <fullName evidence="3">Uncharacterized protein</fullName>
    </submittedName>
</protein>
<reference evidence="3" key="1">
    <citation type="submission" date="2023-08" db="EMBL/GenBank/DDBJ databases">
        <authorList>
            <person name="Chen Y."/>
            <person name="Shah S."/>
            <person name="Dougan E. K."/>
            <person name="Thang M."/>
            <person name="Chan C."/>
        </authorList>
    </citation>
    <scope>NUCLEOTIDE SEQUENCE</scope>
</reference>
<dbReference type="Proteomes" id="UP001178507">
    <property type="component" value="Unassembled WGS sequence"/>
</dbReference>
<sequence>MIIVARLEDLEWKALQLREDNSQKAKLARTAVQRVFEIINRRGQSGKAISAETMEQLYSEKLNMAENSEPVSENWVKTAYDLWDKALHKATVQQVVLAEEEFQPNSIFNTLHKMHAVIVKASTPAETEWCFTMMHDQHVADNLKHEDVTVRMLLGKRRDDQGKGYLDLLLYKKKCLQFLLDEIMGPSCLTTEEKTGVRDVLSSCNSYRAHVHEDDAAEGAGDQAAWFAFQVAKNQAETATTAGAWAWRAGWSMAADSMFTLTEDLVYKTKHDETLMSSIRRSLPVADVLEKGSLEMPVKELKAALEKLKQSTVPGEAATATLADAAGVSANKQADKHSARKVVSDQFLAELKQQLTQEQSEHVDAAFTKAQRLIDANITLAVWTSSEKEQKALWAKSPAMRATGADGEKYIGFVWDPCQLGETVTSPHLRLPPLNGETVKSTMQLLLEYRSPCHPTVQLSAHDFFFCFDGGHTGNMSKLMQAFVDADGKPVDKYSHRIVLCHDEDSLRERRGCVRSNQVFDVSEEMRVVSGRDLASMGLPCLRRIHFSGTNFGTKIGDIVMPNFGLAWQLPCSAKHEIHGTWRKAVGGVAQGDDNAGRGVKRKTADTVEPVFWHARPLKFWQEITHNFKLCALVDFACSDGVLAFACAKARIPYLGYALSTPHLEQVRLRLIEQDKENKTEDGSSSASGPLLEFHRKLQEIKKQQAEGGQ</sequence>
<accession>A0AA36JE30</accession>
<name>A0AA36JE30_9DINO</name>
<dbReference type="EMBL" id="CAUJNA010001013">
    <property type="protein sequence ID" value="CAJ1383406.1"/>
    <property type="molecule type" value="Genomic_DNA"/>
</dbReference>
<keyword evidence="4" id="KW-1185">Reference proteome</keyword>
<dbReference type="AlphaFoldDB" id="A0AA36JE30"/>
<evidence type="ECO:0000313" key="4">
    <source>
        <dbReference type="Proteomes" id="UP001178507"/>
    </source>
</evidence>
<proteinExistence type="predicted"/>
<evidence type="ECO:0000313" key="1">
    <source>
        <dbReference type="EMBL" id="CAJ1381929.1"/>
    </source>
</evidence>
<dbReference type="EMBL" id="CAUJNA010000857">
    <property type="protein sequence ID" value="CAJ1381929.1"/>
    <property type="molecule type" value="Genomic_DNA"/>
</dbReference>
<organism evidence="3 4">
    <name type="scientific">Effrenium voratum</name>
    <dbReference type="NCBI Taxonomy" id="2562239"/>
    <lineage>
        <taxon>Eukaryota</taxon>
        <taxon>Sar</taxon>
        <taxon>Alveolata</taxon>
        <taxon>Dinophyceae</taxon>
        <taxon>Suessiales</taxon>
        <taxon>Symbiodiniaceae</taxon>
        <taxon>Effrenium</taxon>
    </lineage>
</organism>
<evidence type="ECO:0000313" key="2">
    <source>
        <dbReference type="EMBL" id="CAJ1383406.1"/>
    </source>
</evidence>